<evidence type="ECO:0000256" key="7">
    <source>
        <dbReference type="ARBA" id="ARBA00035120"/>
    </source>
</evidence>
<evidence type="ECO:0000256" key="3">
    <source>
        <dbReference type="ARBA" id="ARBA00022692"/>
    </source>
</evidence>
<sequence length="123" mass="12392">MTSFLPLTVLGIAVAGGLGAVLRLVIGGHIQQWSGWTFPIGTAVVNVCGSFLLGLVMSAATTSFGPAWLAIAGTGFLGGFTTFSTASVDTADLVRGRHPWRALLNAAGVGLLALAAAAMGYSL</sequence>
<evidence type="ECO:0000256" key="6">
    <source>
        <dbReference type="ARBA" id="ARBA00023303"/>
    </source>
</evidence>
<keyword evidence="3 10" id="KW-0812">Transmembrane</keyword>
<feature type="transmembrane region" description="Helical" evidence="10">
    <location>
        <begin position="100"/>
        <end position="121"/>
    </location>
</feature>
<dbReference type="RefSeq" id="WP_259537444.1">
    <property type="nucleotide sequence ID" value="NZ_JANLCJ010000001.1"/>
</dbReference>
<evidence type="ECO:0000256" key="4">
    <source>
        <dbReference type="ARBA" id="ARBA00022989"/>
    </source>
</evidence>
<dbReference type="EMBL" id="JANLCJ010000001">
    <property type="protein sequence ID" value="MCS5732789.1"/>
    <property type="molecule type" value="Genomic_DNA"/>
</dbReference>
<evidence type="ECO:0000256" key="2">
    <source>
        <dbReference type="ARBA" id="ARBA00022475"/>
    </source>
</evidence>
<evidence type="ECO:0000256" key="9">
    <source>
        <dbReference type="ARBA" id="ARBA00049940"/>
    </source>
</evidence>
<comment type="activity regulation">
    <text evidence="10">Na(+) is not transported, but it plays an essential structural role and its presence is essential for fluoride channel function.</text>
</comment>
<feature type="transmembrane region" description="Helical" evidence="10">
    <location>
        <begin position="6"/>
        <end position="26"/>
    </location>
</feature>
<keyword evidence="5 10" id="KW-0472">Membrane</keyword>
<keyword evidence="10" id="KW-0813">Transport</keyword>
<evidence type="ECO:0000256" key="8">
    <source>
        <dbReference type="ARBA" id="ARBA00035585"/>
    </source>
</evidence>
<evidence type="ECO:0000256" key="10">
    <source>
        <dbReference type="HAMAP-Rule" id="MF_00454"/>
    </source>
</evidence>
<dbReference type="HAMAP" id="MF_00454">
    <property type="entry name" value="FluC"/>
    <property type="match status" value="1"/>
</dbReference>
<comment type="function">
    <text evidence="9 10">Fluoride-specific ion channel. Important for reducing fluoride concentration in the cell, thus reducing its toxicity.</text>
</comment>
<feature type="transmembrane region" description="Helical" evidence="10">
    <location>
        <begin position="38"/>
        <end position="61"/>
    </location>
</feature>
<dbReference type="InterPro" id="IPR003691">
    <property type="entry name" value="FluC"/>
</dbReference>
<comment type="caution">
    <text evidence="11">The sequence shown here is derived from an EMBL/GenBank/DDBJ whole genome shotgun (WGS) entry which is preliminary data.</text>
</comment>
<feature type="transmembrane region" description="Helical" evidence="10">
    <location>
        <begin position="67"/>
        <end position="88"/>
    </location>
</feature>
<name>A0ABT2GXV0_9MICO</name>
<keyword evidence="10" id="KW-0479">Metal-binding</keyword>
<organism evidence="11 12">
    <name type="scientific">Herbiconiux daphne</name>
    <dbReference type="NCBI Taxonomy" id="2970914"/>
    <lineage>
        <taxon>Bacteria</taxon>
        <taxon>Bacillati</taxon>
        <taxon>Actinomycetota</taxon>
        <taxon>Actinomycetes</taxon>
        <taxon>Micrococcales</taxon>
        <taxon>Microbacteriaceae</taxon>
        <taxon>Herbiconiux</taxon>
    </lineage>
</organism>
<proteinExistence type="inferred from homology"/>
<evidence type="ECO:0000256" key="1">
    <source>
        <dbReference type="ARBA" id="ARBA00004651"/>
    </source>
</evidence>
<keyword evidence="10" id="KW-0915">Sodium</keyword>
<comment type="similarity">
    <text evidence="7 10">Belongs to the fluoride channel Fluc/FEX (TC 1.A.43) family.</text>
</comment>
<dbReference type="Proteomes" id="UP001165586">
    <property type="component" value="Unassembled WGS sequence"/>
</dbReference>
<feature type="binding site" evidence="10">
    <location>
        <position position="78"/>
    </location>
    <ligand>
        <name>Na(+)</name>
        <dbReference type="ChEBI" id="CHEBI:29101"/>
        <note>structural</note>
    </ligand>
</feature>
<keyword evidence="10" id="KW-0406">Ion transport</keyword>
<dbReference type="PANTHER" id="PTHR28259">
    <property type="entry name" value="FLUORIDE EXPORT PROTEIN 1-RELATED"/>
    <property type="match status" value="1"/>
</dbReference>
<comment type="subcellular location">
    <subcellularLocation>
        <location evidence="1 10">Cell membrane</location>
        <topology evidence="1 10">Multi-pass membrane protein</topology>
    </subcellularLocation>
</comment>
<evidence type="ECO:0000313" key="11">
    <source>
        <dbReference type="EMBL" id="MCS5732789.1"/>
    </source>
</evidence>
<protein>
    <recommendedName>
        <fullName evidence="10">Fluoride-specific ion channel FluC</fullName>
    </recommendedName>
</protein>
<dbReference type="Pfam" id="PF02537">
    <property type="entry name" value="CRCB"/>
    <property type="match status" value="1"/>
</dbReference>
<evidence type="ECO:0000256" key="5">
    <source>
        <dbReference type="ARBA" id="ARBA00023136"/>
    </source>
</evidence>
<dbReference type="PANTHER" id="PTHR28259:SF1">
    <property type="entry name" value="FLUORIDE EXPORT PROTEIN 1-RELATED"/>
    <property type="match status" value="1"/>
</dbReference>
<reference evidence="11" key="1">
    <citation type="submission" date="2022-08" db="EMBL/GenBank/DDBJ databases">
        <authorList>
            <person name="Deng Y."/>
            <person name="Han X.-F."/>
            <person name="Zhang Y.-Q."/>
        </authorList>
    </citation>
    <scope>NUCLEOTIDE SEQUENCE</scope>
    <source>
        <strain evidence="11">CPCC 203386</strain>
    </source>
</reference>
<accession>A0ABT2GXV0</accession>
<keyword evidence="6 10" id="KW-0407">Ion channel</keyword>
<keyword evidence="2 10" id="KW-1003">Cell membrane</keyword>
<comment type="catalytic activity">
    <reaction evidence="8">
        <text>fluoride(in) = fluoride(out)</text>
        <dbReference type="Rhea" id="RHEA:76159"/>
        <dbReference type="ChEBI" id="CHEBI:17051"/>
    </reaction>
    <physiologicalReaction direction="left-to-right" evidence="8">
        <dbReference type="Rhea" id="RHEA:76160"/>
    </physiologicalReaction>
</comment>
<keyword evidence="4 10" id="KW-1133">Transmembrane helix</keyword>
<keyword evidence="12" id="KW-1185">Reference proteome</keyword>
<gene>
    <name evidence="10" type="primary">fluC</name>
    <name evidence="10" type="synonym">crcB</name>
    <name evidence="11" type="ORF">N1032_03410</name>
</gene>
<feature type="binding site" evidence="10">
    <location>
        <position position="81"/>
    </location>
    <ligand>
        <name>Na(+)</name>
        <dbReference type="ChEBI" id="CHEBI:29101"/>
        <note>structural</note>
    </ligand>
</feature>
<evidence type="ECO:0000313" key="12">
    <source>
        <dbReference type="Proteomes" id="UP001165586"/>
    </source>
</evidence>